<dbReference type="Pfam" id="PF19635">
    <property type="entry name" value="DUF6138"/>
    <property type="match status" value="1"/>
</dbReference>
<dbReference type="InterPro" id="IPR046136">
    <property type="entry name" value="DUF6138"/>
</dbReference>
<evidence type="ECO:0000313" key="1">
    <source>
        <dbReference type="EMBL" id="MFD1223069.1"/>
    </source>
</evidence>
<protein>
    <submittedName>
        <fullName evidence="1">DUF6138 family protein</fullName>
    </submittedName>
</protein>
<evidence type="ECO:0000313" key="2">
    <source>
        <dbReference type="Proteomes" id="UP001597180"/>
    </source>
</evidence>
<dbReference type="EMBL" id="JBHTLU010000031">
    <property type="protein sequence ID" value="MFD1223069.1"/>
    <property type="molecule type" value="Genomic_DNA"/>
</dbReference>
<proteinExistence type="predicted"/>
<gene>
    <name evidence="1" type="ORF">ACFQ4B_23395</name>
</gene>
<comment type="caution">
    <text evidence="1">The sequence shown here is derived from an EMBL/GenBank/DDBJ whole genome shotgun (WGS) entry which is preliminary data.</text>
</comment>
<dbReference type="Proteomes" id="UP001597180">
    <property type="component" value="Unassembled WGS sequence"/>
</dbReference>
<sequence length="564" mass="64891">MIVMDTQAMVATIADEIADILNEWFDQLDKKDAEDIIRRTTLQIGVHDYVRFEYDDGSIRVFSFDDDFSSPEFESQGSRPVVPLTKESIEQELLTQLEERLLRRLKRYDSSPLLNYRFRIAGKFALADGEWDVIVVDYINQSKRNDLLERIRQYIRNKLEAKSFPTAPLDSFFLSNHLVDSGLFPTIDLKELFRIYDRVLELNKSKQEKLAEHRATFIRAFRSWTETEFLPLYFHCAKQTWGLPVYTKKEGIDPSSIDPQAMELALQTAILIIKHEPNYSRSTGIELLELLKELGSTRAEQAMENGSGTLPDEDISYKDSQLECRANDIFSTITIHIKEERADSYAKALDFICNLLNKGFSRSYQIKLKSKSKQLLPIPGLAKSQTHRFFANALQYAELYPKLEVYARLAMVEHEWYDDTEGEKNCMPGTYAVFGLGLQSKSYFPLVEAYMSVVDQEHQSVQQAFTLTLIQQYGIDSMTLPTVAACLLRCNEGKFAKEQARFESAGSLQALLTFMEPLKSHEVEHLAYLIWGSRKNLEARARKEAGEEEQQLFAAILAKMDKRK</sequence>
<keyword evidence="2" id="KW-1185">Reference proteome</keyword>
<dbReference type="RefSeq" id="WP_345589081.1">
    <property type="nucleotide sequence ID" value="NZ_BAABJG010000015.1"/>
</dbReference>
<name>A0ABW3UUC9_9BACL</name>
<reference evidence="2" key="1">
    <citation type="journal article" date="2019" name="Int. J. Syst. Evol. Microbiol.">
        <title>The Global Catalogue of Microorganisms (GCM) 10K type strain sequencing project: providing services to taxonomists for standard genome sequencing and annotation.</title>
        <authorList>
            <consortium name="The Broad Institute Genomics Platform"/>
            <consortium name="The Broad Institute Genome Sequencing Center for Infectious Disease"/>
            <person name="Wu L."/>
            <person name="Ma J."/>
        </authorList>
    </citation>
    <scope>NUCLEOTIDE SEQUENCE [LARGE SCALE GENOMIC DNA]</scope>
    <source>
        <strain evidence="2">CCUG 53270</strain>
    </source>
</reference>
<organism evidence="1 2">
    <name type="scientific">Paenibacillus vulneris</name>
    <dbReference type="NCBI Taxonomy" id="1133364"/>
    <lineage>
        <taxon>Bacteria</taxon>
        <taxon>Bacillati</taxon>
        <taxon>Bacillota</taxon>
        <taxon>Bacilli</taxon>
        <taxon>Bacillales</taxon>
        <taxon>Paenibacillaceae</taxon>
        <taxon>Paenibacillus</taxon>
    </lineage>
</organism>
<accession>A0ABW3UUC9</accession>